<dbReference type="RefSeq" id="WP_147572631.1">
    <property type="nucleotide sequence ID" value="NZ_JACOPO010000008.1"/>
</dbReference>
<accession>A0A8J6J2R8</accession>
<evidence type="ECO:0000313" key="6">
    <source>
        <dbReference type="Proteomes" id="UP000628736"/>
    </source>
</evidence>
<feature type="transmembrane region" description="Helical" evidence="4">
    <location>
        <begin position="393"/>
        <end position="411"/>
    </location>
</feature>
<name>A0A8J6J2R8_9FIRM</name>
<dbReference type="AlphaFoldDB" id="A0A8J6J2R8"/>
<dbReference type="GO" id="GO:0016020">
    <property type="term" value="C:membrane"/>
    <property type="evidence" value="ECO:0007669"/>
    <property type="project" value="InterPro"/>
</dbReference>
<evidence type="ECO:0000256" key="1">
    <source>
        <dbReference type="ARBA" id="ARBA00005278"/>
    </source>
</evidence>
<comment type="similarity">
    <text evidence="1">Belongs to the GerABKA family.</text>
</comment>
<evidence type="ECO:0000256" key="2">
    <source>
        <dbReference type="ARBA" id="ARBA00023136"/>
    </source>
</evidence>
<dbReference type="PIRSF" id="PIRSF005690">
    <property type="entry name" value="GerBA"/>
    <property type="match status" value="1"/>
</dbReference>
<feature type="transmembrane region" description="Helical" evidence="4">
    <location>
        <begin position="423"/>
        <end position="452"/>
    </location>
</feature>
<dbReference type="Pfam" id="PF03323">
    <property type="entry name" value="GerA"/>
    <property type="match status" value="1"/>
</dbReference>
<sequence length="502" mass="55000">MSNKNQVDGPHPRKEPLFPGPLSLENLEAAFAGCADFSKRQMYLHGDRERMVTVCYLLGMARNERLNDYILRPLTQNPALSQVSEGELFSMLQYGALYNLAAVRRDTLDDVVNDLILGSCALFFDGRIDALTLPVPTEEKRSVGEPDNEPALKGSRESFVESVRTNTAMVRRHLKAPQLKIKEQIVGRQSRTVVDVLFLDGIADPDTVSQLEERLADLDIDGVEATGNLEEYLVEGDRSPFPLMAYTQRPDRFCQGLLEGRVGLLADGIPLGWLVPGTIDQFFKTGQDQAYHWMVSSALRLIRWFCALVTLVVPGLYIALVTFHPEAIPVKLALSIVAAKQEVPFSTVFEVLIMLLAFEVIQEAGLRLPGPIGSAVSILGGLVVGNAAVEAHIVSPAVLIAVAIAGVAGYAQPSQDFGNALRLWRFLLAVLASVGGLFGLAMGWAALIYHLAGLESFGIPYLAPFTTGAGARRGHPTLIRLPLPRMKWRDGAYDTKNRRNQK</sequence>
<dbReference type="GO" id="GO:0009847">
    <property type="term" value="P:spore germination"/>
    <property type="evidence" value="ECO:0007669"/>
    <property type="project" value="InterPro"/>
</dbReference>
<dbReference type="InterPro" id="IPR050768">
    <property type="entry name" value="UPF0353/GerABKA_families"/>
</dbReference>
<organism evidence="5 6">
    <name type="scientific">Flintibacter hominis</name>
    <dbReference type="NCBI Taxonomy" id="2763048"/>
    <lineage>
        <taxon>Bacteria</taxon>
        <taxon>Bacillati</taxon>
        <taxon>Bacillota</taxon>
        <taxon>Clostridia</taxon>
        <taxon>Eubacteriales</taxon>
        <taxon>Flintibacter</taxon>
    </lineage>
</organism>
<feature type="transmembrane region" description="Helical" evidence="4">
    <location>
        <begin position="301"/>
        <end position="323"/>
    </location>
</feature>
<comment type="caution">
    <text evidence="5">The sequence shown here is derived from an EMBL/GenBank/DDBJ whole genome shotgun (WGS) entry which is preliminary data.</text>
</comment>
<protein>
    <submittedName>
        <fullName evidence="5">Spore germination protein</fullName>
    </submittedName>
</protein>
<dbReference type="Proteomes" id="UP000628736">
    <property type="component" value="Unassembled WGS sequence"/>
</dbReference>
<evidence type="ECO:0000256" key="4">
    <source>
        <dbReference type="SAM" id="Phobius"/>
    </source>
</evidence>
<proteinExistence type="inferred from homology"/>
<dbReference type="PANTHER" id="PTHR22550:SF5">
    <property type="entry name" value="LEUCINE ZIPPER PROTEIN 4"/>
    <property type="match status" value="1"/>
</dbReference>
<reference evidence="5" key="1">
    <citation type="submission" date="2020-08" db="EMBL/GenBank/DDBJ databases">
        <title>Genome public.</title>
        <authorList>
            <person name="Liu C."/>
            <person name="Sun Q."/>
        </authorList>
    </citation>
    <scope>NUCLEOTIDE SEQUENCE</scope>
    <source>
        <strain evidence="5">NSJ-23</strain>
    </source>
</reference>
<dbReference type="EMBL" id="JACOPO010000008">
    <property type="protein sequence ID" value="MBC5723344.1"/>
    <property type="molecule type" value="Genomic_DNA"/>
</dbReference>
<feature type="region of interest" description="Disordered" evidence="3">
    <location>
        <begin position="137"/>
        <end position="157"/>
    </location>
</feature>
<gene>
    <name evidence="5" type="ORF">H8S11_11045</name>
</gene>
<dbReference type="InterPro" id="IPR004995">
    <property type="entry name" value="Spore_Ger"/>
</dbReference>
<feature type="transmembrane region" description="Helical" evidence="4">
    <location>
        <begin position="368"/>
        <end position="387"/>
    </location>
</feature>
<keyword evidence="4" id="KW-1133">Transmembrane helix</keyword>
<evidence type="ECO:0000256" key="3">
    <source>
        <dbReference type="SAM" id="MobiDB-lite"/>
    </source>
</evidence>
<dbReference type="PANTHER" id="PTHR22550">
    <property type="entry name" value="SPORE GERMINATION PROTEIN"/>
    <property type="match status" value="1"/>
</dbReference>
<keyword evidence="6" id="KW-1185">Reference proteome</keyword>
<keyword evidence="2 4" id="KW-0472">Membrane</keyword>
<evidence type="ECO:0000313" key="5">
    <source>
        <dbReference type="EMBL" id="MBC5723344.1"/>
    </source>
</evidence>
<keyword evidence="4" id="KW-0812">Transmembrane</keyword>